<evidence type="ECO:0000313" key="2">
    <source>
        <dbReference type="Proteomes" id="UP000295388"/>
    </source>
</evidence>
<dbReference type="SUPFAM" id="SSF47413">
    <property type="entry name" value="lambda repressor-like DNA-binding domains"/>
    <property type="match status" value="1"/>
</dbReference>
<dbReference type="EMBL" id="SNWQ01000028">
    <property type="protein sequence ID" value="TDO34302.1"/>
    <property type="molecule type" value="Genomic_DNA"/>
</dbReference>
<evidence type="ECO:0008006" key="3">
    <source>
        <dbReference type="Google" id="ProtNLM"/>
    </source>
</evidence>
<dbReference type="GO" id="GO:0003677">
    <property type="term" value="F:DNA binding"/>
    <property type="evidence" value="ECO:0007669"/>
    <property type="project" value="InterPro"/>
</dbReference>
<organism evidence="1 2">
    <name type="scientific">Kribbella caucasensis</name>
    <dbReference type="NCBI Taxonomy" id="2512215"/>
    <lineage>
        <taxon>Bacteria</taxon>
        <taxon>Bacillati</taxon>
        <taxon>Actinomycetota</taxon>
        <taxon>Actinomycetes</taxon>
        <taxon>Propionibacteriales</taxon>
        <taxon>Kribbellaceae</taxon>
        <taxon>Kribbella</taxon>
    </lineage>
</organism>
<gene>
    <name evidence="1" type="ORF">EV643_12887</name>
</gene>
<dbReference type="AlphaFoldDB" id="A0A4R6JF70"/>
<reference evidence="1 2" key="1">
    <citation type="submission" date="2019-03" db="EMBL/GenBank/DDBJ databases">
        <title>Genomic Encyclopedia of Type Strains, Phase III (KMG-III): the genomes of soil and plant-associated and newly described type strains.</title>
        <authorList>
            <person name="Whitman W."/>
        </authorList>
    </citation>
    <scope>NUCLEOTIDE SEQUENCE [LARGE SCALE GENOMIC DNA]</scope>
    <source>
        <strain evidence="1 2">VKM Ac-2527</strain>
    </source>
</reference>
<proteinExistence type="predicted"/>
<evidence type="ECO:0000313" key="1">
    <source>
        <dbReference type="EMBL" id="TDO34302.1"/>
    </source>
</evidence>
<name>A0A4R6JF70_9ACTN</name>
<dbReference type="RefSeq" id="WP_133805009.1">
    <property type="nucleotide sequence ID" value="NZ_SNWQ01000028.1"/>
</dbReference>
<accession>A0A4R6JF70</accession>
<comment type="caution">
    <text evidence="1">The sequence shown here is derived from an EMBL/GenBank/DDBJ whole genome shotgun (WGS) entry which is preliminary data.</text>
</comment>
<dbReference type="OrthoDB" id="4523834at2"/>
<dbReference type="InterPro" id="IPR010982">
    <property type="entry name" value="Lambda_DNA-bd_dom_sf"/>
</dbReference>
<protein>
    <recommendedName>
        <fullName evidence="3">Homeodomain-like domain-containing protein</fullName>
    </recommendedName>
</protein>
<keyword evidence="2" id="KW-1185">Reference proteome</keyword>
<sequence>MKVIEEWTGRHARALQAAMRLTNEAFAGHLGVAPRTVSKWRKRPDMVPSPQLQEALDTSLGRANSETRARFAAGLGEELPDPVEEEKLDQAVLTELNVAVTDLARVVARLLPREETPAH</sequence>
<dbReference type="Proteomes" id="UP000295388">
    <property type="component" value="Unassembled WGS sequence"/>
</dbReference>